<evidence type="ECO:0000256" key="1">
    <source>
        <dbReference type="ARBA" id="ARBA00004123"/>
    </source>
</evidence>
<dbReference type="Gene3D" id="3.40.220.10">
    <property type="entry name" value="Leucine Aminopeptidase, subunit E, domain 1"/>
    <property type="match status" value="2"/>
</dbReference>
<dbReference type="GO" id="GO:0005737">
    <property type="term" value="C:cytoplasm"/>
    <property type="evidence" value="ECO:0007669"/>
    <property type="project" value="TreeGrafter"/>
</dbReference>
<dbReference type="AlphaFoldDB" id="A0A6G0HJ50"/>
<feature type="compositionally biased region" description="Polar residues" evidence="8">
    <location>
        <begin position="43"/>
        <end position="56"/>
    </location>
</feature>
<feature type="domain" description="Macro" evidence="10">
    <location>
        <begin position="495"/>
        <end position="676"/>
    </location>
</feature>
<gene>
    <name evidence="11" type="ORF">D5F01_LYC22776</name>
</gene>
<dbReference type="PROSITE" id="PS51154">
    <property type="entry name" value="MACRO"/>
    <property type="match status" value="1"/>
</dbReference>
<evidence type="ECO:0000256" key="3">
    <source>
        <dbReference type="ARBA" id="ARBA00022679"/>
    </source>
</evidence>
<evidence type="ECO:0000313" key="12">
    <source>
        <dbReference type="Proteomes" id="UP000424527"/>
    </source>
</evidence>
<keyword evidence="2 7" id="KW-0328">Glycosyltransferase</keyword>
<comment type="similarity">
    <text evidence="6">Belongs to the ARTD/PARP family.</text>
</comment>
<evidence type="ECO:0000256" key="5">
    <source>
        <dbReference type="ARBA" id="ARBA00023242"/>
    </source>
</evidence>
<comment type="caution">
    <text evidence="11">The sequence shown here is derived from an EMBL/GenBank/DDBJ whole genome shotgun (WGS) entry which is preliminary data.</text>
</comment>
<dbReference type="SUPFAM" id="SSF52949">
    <property type="entry name" value="Macro domain-like"/>
    <property type="match status" value="2"/>
</dbReference>
<dbReference type="Pfam" id="PF00644">
    <property type="entry name" value="PARP"/>
    <property type="match status" value="1"/>
</dbReference>
<dbReference type="Pfam" id="PF01661">
    <property type="entry name" value="Macro"/>
    <property type="match status" value="1"/>
</dbReference>
<comment type="subcellular location">
    <subcellularLocation>
        <location evidence="1">Nucleus</location>
    </subcellularLocation>
</comment>
<dbReference type="PROSITE" id="PS51059">
    <property type="entry name" value="PARP_CATALYTIC"/>
    <property type="match status" value="1"/>
</dbReference>
<feature type="compositionally biased region" description="Low complexity" evidence="8">
    <location>
        <begin position="683"/>
        <end position="696"/>
    </location>
</feature>
<dbReference type="GO" id="GO:0003714">
    <property type="term" value="F:transcription corepressor activity"/>
    <property type="evidence" value="ECO:0007669"/>
    <property type="project" value="TreeGrafter"/>
</dbReference>
<dbReference type="PANTHER" id="PTHR14453:SF107">
    <property type="entry name" value="POLY [ADP-RIBOSE] POLYMERASE"/>
    <property type="match status" value="1"/>
</dbReference>
<feature type="region of interest" description="Disordered" evidence="8">
    <location>
        <begin position="683"/>
        <end position="702"/>
    </location>
</feature>
<dbReference type="InterPro" id="IPR043472">
    <property type="entry name" value="Macro_dom-like"/>
</dbReference>
<accession>A0A6G0HJ50</accession>
<dbReference type="PANTHER" id="PTHR14453">
    <property type="entry name" value="PARP/ZINC FINGER CCCH TYPE DOMAIN CONTAINING PROTEIN"/>
    <property type="match status" value="1"/>
</dbReference>
<dbReference type="GO" id="GO:0005634">
    <property type="term" value="C:nucleus"/>
    <property type="evidence" value="ECO:0007669"/>
    <property type="project" value="UniProtKB-SubCell"/>
</dbReference>
<evidence type="ECO:0000313" key="11">
    <source>
        <dbReference type="EMBL" id="KAE8279190.1"/>
    </source>
</evidence>
<evidence type="ECO:0000259" key="9">
    <source>
        <dbReference type="PROSITE" id="PS51059"/>
    </source>
</evidence>
<keyword evidence="3 7" id="KW-0808">Transferase</keyword>
<dbReference type="CDD" id="cd01439">
    <property type="entry name" value="TCCD_inducible_PARP_like"/>
    <property type="match status" value="1"/>
</dbReference>
<evidence type="ECO:0000256" key="8">
    <source>
        <dbReference type="SAM" id="MobiDB-lite"/>
    </source>
</evidence>
<dbReference type="InterPro" id="IPR052056">
    <property type="entry name" value="Mono-ARTD/PARP"/>
</dbReference>
<feature type="region of interest" description="Disordered" evidence="8">
    <location>
        <begin position="43"/>
        <end position="67"/>
    </location>
</feature>
<evidence type="ECO:0000259" key="10">
    <source>
        <dbReference type="PROSITE" id="PS51154"/>
    </source>
</evidence>
<organism evidence="11 12">
    <name type="scientific">Larimichthys crocea</name>
    <name type="common">Large yellow croaker</name>
    <name type="synonym">Pseudosciaena crocea</name>
    <dbReference type="NCBI Taxonomy" id="215358"/>
    <lineage>
        <taxon>Eukaryota</taxon>
        <taxon>Metazoa</taxon>
        <taxon>Chordata</taxon>
        <taxon>Craniata</taxon>
        <taxon>Vertebrata</taxon>
        <taxon>Euteleostomi</taxon>
        <taxon>Actinopterygii</taxon>
        <taxon>Neopterygii</taxon>
        <taxon>Teleostei</taxon>
        <taxon>Neoteleostei</taxon>
        <taxon>Acanthomorphata</taxon>
        <taxon>Eupercaria</taxon>
        <taxon>Sciaenidae</taxon>
        <taxon>Larimichthys</taxon>
    </lineage>
</organism>
<name>A0A6G0HJ50_LARCR</name>
<feature type="domain" description="PARP catalytic" evidence="9">
    <location>
        <begin position="887"/>
        <end position="1084"/>
    </location>
</feature>
<dbReference type="EMBL" id="REGW02000023">
    <property type="protein sequence ID" value="KAE8279190.1"/>
    <property type="molecule type" value="Genomic_DNA"/>
</dbReference>
<dbReference type="GO" id="GO:0070212">
    <property type="term" value="P:protein poly-ADP-ribosylation"/>
    <property type="evidence" value="ECO:0007669"/>
    <property type="project" value="TreeGrafter"/>
</dbReference>
<protein>
    <recommendedName>
        <fullName evidence="7">Poly [ADP-ribose] polymerase</fullName>
        <shortName evidence="7">PARP</shortName>
        <ecNumber evidence="7">2.4.2.-</ecNumber>
    </recommendedName>
</protein>
<evidence type="ECO:0000256" key="2">
    <source>
        <dbReference type="ARBA" id="ARBA00022676"/>
    </source>
</evidence>
<dbReference type="GO" id="GO:0003950">
    <property type="term" value="F:NAD+ poly-ADP-ribosyltransferase activity"/>
    <property type="evidence" value="ECO:0007669"/>
    <property type="project" value="UniProtKB-UniRule"/>
</dbReference>
<feature type="region of interest" description="Disordered" evidence="8">
    <location>
        <begin position="318"/>
        <end position="339"/>
    </location>
</feature>
<dbReference type="Proteomes" id="UP000424527">
    <property type="component" value="Unassembled WGS sequence"/>
</dbReference>
<dbReference type="EC" id="2.4.2.-" evidence="7"/>
<feature type="compositionally biased region" description="Polar residues" evidence="8">
    <location>
        <begin position="318"/>
        <end position="329"/>
    </location>
</feature>
<keyword evidence="5" id="KW-0539">Nucleus</keyword>
<proteinExistence type="inferred from homology"/>
<dbReference type="SMART" id="SM00506">
    <property type="entry name" value="A1pp"/>
    <property type="match status" value="1"/>
</dbReference>
<evidence type="ECO:0000256" key="4">
    <source>
        <dbReference type="ARBA" id="ARBA00023027"/>
    </source>
</evidence>
<dbReference type="FunFam" id="3.90.228.10:FF:000008">
    <property type="entry name" value="Poly [ADP-ribose] polymerase"/>
    <property type="match status" value="1"/>
</dbReference>
<dbReference type="Gene3D" id="3.90.228.10">
    <property type="match status" value="1"/>
</dbReference>
<dbReference type="SUPFAM" id="SSF56399">
    <property type="entry name" value="ADP-ribosylation"/>
    <property type="match status" value="1"/>
</dbReference>
<dbReference type="GO" id="GO:0010629">
    <property type="term" value="P:negative regulation of gene expression"/>
    <property type="evidence" value="ECO:0007669"/>
    <property type="project" value="TreeGrafter"/>
</dbReference>
<keyword evidence="4 7" id="KW-0520">NAD</keyword>
<evidence type="ECO:0000256" key="6">
    <source>
        <dbReference type="ARBA" id="ARBA00024347"/>
    </source>
</evidence>
<evidence type="ECO:0000256" key="7">
    <source>
        <dbReference type="RuleBase" id="RU362114"/>
    </source>
</evidence>
<sequence>MIEKIGDNTYKISFKEKEDQERVLQRKFHNIAFPSGELQLTVSQTSESQGPENVVQSGAPKHDEPKKKVMEKRVNLPPDLIAFITSSGAISKYQACFQQSFRNLVSLDLGSELVLSSVSSDDLDEAFAVVLRDLSVANVELQGAAAVPPDLDRVKEIMIKAKNEANCHELRVDVSFIPGPSGTTKVRLVGYSENVDKLKEVLHEYQMNQVGTQELLKLPFPELVDCFDKFLSMTDVKQNRVTLKPSHVPYPCVVVSGPRCLIKEVQAELSKALSSLLSDRLVLDGPGARQYFQAEGKVSKELVESSCHVLIREQQGLNSPNVKSSSTGVTPIPTPRTLQTSPRSIAVNRTSLEIKLGSLVDEQVDAPSSLGCSKLFFIECLPWDGVRGQSVQALSNGLKRCLDLCVQQHLCSVAFPVIGPGIVLKFPLREAIQVLTESIGQFGLTASSGSLSNIHIVVKPDYPDSEECYHDVYKQLSMKMNQGGQAIFRSLRSDVDDITMTLSSGVKLQLVFGDITNETTDVIVNTTNFRNFQKDGVCKDILTVAGPEVEAELKAAIVNRGQSFASHPGFFPCEAILHVNGHKDAGIIEQLVCDVIEYCETSELESVAIPAICAGAGGLDPGVVASAILRGVKTATSTTSLNFLTDIHLVLIKINVFLAFKEKAMQMFPTAVINRVSVPQLPQVQQQQQPPSSVSSGTLHTTSTSNQSVFLFLGLSRKDVDDAMTKLKELYQAQCSTQTFKKEELAGLTADDMEDLKQLVKTQGLCMQMDQSGQGSLTVSGLKDGVNQVMQMINVFLQGSLRREVRVRKEEDLYTRVAWCILAHAGNWQRLPKTANHNLENKDVAGGIEDAQGIKWRVDLQKFEATRIMGFVTAKLKRLVNLSDFTFPLYWDNMADDENLKVVVLQPSSQEYRTVKEAFKRTVSKTVMKIERLQNVHLRRAYEVQKKNLSDKNKQEGGAGEKLLYHGTTEDNCDSIMKTGFNRRFAGQNATSYGLGTYFAVKASYSASPTYSRPAFDGTQLMFVARVLTGLYTQGTSSMKVPPPRNALQSDDRYDSVVNRINNPSMYVVFHDNQAYPDYLITFK</sequence>
<dbReference type="InterPro" id="IPR012317">
    <property type="entry name" value="Poly(ADP-ribose)pol_cat_dom"/>
</dbReference>
<reference evidence="11 12" key="1">
    <citation type="submission" date="2019-07" db="EMBL/GenBank/DDBJ databases">
        <title>Chromosome genome assembly for large yellow croaker.</title>
        <authorList>
            <person name="Xiao S."/>
        </authorList>
    </citation>
    <scope>NUCLEOTIDE SEQUENCE [LARGE SCALE GENOMIC DNA]</scope>
    <source>
        <strain evidence="11">JMULYC20181020</strain>
        <tissue evidence="11">Muscle</tissue>
    </source>
</reference>
<dbReference type="GO" id="GO:1990404">
    <property type="term" value="F:NAD+-protein mono-ADP-ribosyltransferase activity"/>
    <property type="evidence" value="ECO:0007669"/>
    <property type="project" value="TreeGrafter"/>
</dbReference>
<dbReference type="InterPro" id="IPR002589">
    <property type="entry name" value="Macro_dom"/>
</dbReference>
<keyword evidence="12" id="KW-1185">Reference proteome</keyword>